<dbReference type="SUPFAM" id="SSF52833">
    <property type="entry name" value="Thioredoxin-like"/>
    <property type="match status" value="1"/>
</dbReference>
<dbReference type="Pfam" id="PF02798">
    <property type="entry name" value="GST_N"/>
    <property type="match status" value="1"/>
</dbReference>
<dbReference type="Gene3D" id="1.20.1050.10">
    <property type="match status" value="1"/>
</dbReference>
<keyword evidence="3" id="KW-0614">Plasmid</keyword>
<feature type="domain" description="GST C-terminal" evidence="2">
    <location>
        <begin position="87"/>
        <end position="215"/>
    </location>
</feature>
<proteinExistence type="predicted"/>
<dbReference type="InterPro" id="IPR036282">
    <property type="entry name" value="Glutathione-S-Trfase_C_sf"/>
</dbReference>
<accession>A0ABZ2XYA9</accession>
<dbReference type="Proteomes" id="UP001623232">
    <property type="component" value="Plasmid unnamed4"/>
</dbReference>
<dbReference type="InterPro" id="IPR040079">
    <property type="entry name" value="Glutathione_S-Trfase"/>
</dbReference>
<dbReference type="InterPro" id="IPR036249">
    <property type="entry name" value="Thioredoxin-like_sf"/>
</dbReference>
<dbReference type="RefSeq" id="WP_343211811.1">
    <property type="nucleotide sequence ID" value="NZ_CP123585.1"/>
</dbReference>
<dbReference type="CDD" id="cd03057">
    <property type="entry name" value="GST_N_Beta"/>
    <property type="match status" value="1"/>
</dbReference>
<reference evidence="3 4" key="1">
    <citation type="submission" date="2023-04" db="EMBL/GenBank/DDBJ databases">
        <title>Complete genome sequence of Alisedimentitalea scapharcae.</title>
        <authorList>
            <person name="Rong J.-C."/>
            <person name="Yi M.-L."/>
            <person name="Zhao Q."/>
        </authorList>
    </citation>
    <scope>NUCLEOTIDE SEQUENCE [LARGE SCALE GENOMIC DNA]</scope>
    <source>
        <strain evidence="3 4">KCTC 42119</strain>
        <plasmid evidence="3 4">unnamed4</plasmid>
    </source>
</reference>
<sequence length="215" mass="24222">MADYTLFCAPDTYAMGAHAVLEEVQADYAVHWVHLFENDPDPAFLAASPHCRTPALAGPDGTVFETGAVCLYLAERHPEAGLVIPVGDQRRGAFLQWFHYLATTLQPDVIIQYHPEFYHADPTLQAQLRDSSMQRLRGVFETLNTALADGPYFFGDHPTVPDFVLGMQTLWDVIFPEGDITAYPNIARHRDAICARPSVQRMQDQHRAETARRKR</sequence>
<dbReference type="InterPro" id="IPR004045">
    <property type="entry name" value="Glutathione_S-Trfase_N"/>
</dbReference>
<dbReference type="InterPro" id="IPR010987">
    <property type="entry name" value="Glutathione-S-Trfase_C-like"/>
</dbReference>
<keyword evidence="4" id="KW-1185">Reference proteome</keyword>
<dbReference type="Pfam" id="PF13410">
    <property type="entry name" value="GST_C_2"/>
    <property type="match status" value="1"/>
</dbReference>
<feature type="domain" description="GST N-terminal" evidence="1">
    <location>
        <begin position="1"/>
        <end position="81"/>
    </location>
</feature>
<dbReference type="SFLD" id="SFLDS00019">
    <property type="entry name" value="Glutathione_Transferase_(cytos"/>
    <property type="match status" value="1"/>
</dbReference>
<evidence type="ECO:0000313" key="3">
    <source>
        <dbReference type="EMBL" id="WZK91103.1"/>
    </source>
</evidence>
<dbReference type="SUPFAM" id="SSF47616">
    <property type="entry name" value="GST C-terminal domain-like"/>
    <property type="match status" value="1"/>
</dbReference>
<gene>
    <name evidence="3" type="ORF">QEZ52_21280</name>
</gene>
<name>A0ABZ2XYA9_9RHOB</name>
<dbReference type="Gene3D" id="3.40.30.10">
    <property type="entry name" value="Glutaredoxin"/>
    <property type="match status" value="1"/>
</dbReference>
<dbReference type="SFLD" id="SFLDG00358">
    <property type="entry name" value="Main_(cytGST)"/>
    <property type="match status" value="1"/>
</dbReference>
<dbReference type="PROSITE" id="PS50404">
    <property type="entry name" value="GST_NTER"/>
    <property type="match status" value="1"/>
</dbReference>
<dbReference type="PANTHER" id="PTHR44051">
    <property type="entry name" value="GLUTATHIONE S-TRANSFERASE-RELATED"/>
    <property type="match status" value="1"/>
</dbReference>
<evidence type="ECO:0000259" key="2">
    <source>
        <dbReference type="PROSITE" id="PS50405"/>
    </source>
</evidence>
<dbReference type="EMBL" id="CP123585">
    <property type="protein sequence ID" value="WZK91103.1"/>
    <property type="molecule type" value="Genomic_DNA"/>
</dbReference>
<evidence type="ECO:0000259" key="1">
    <source>
        <dbReference type="PROSITE" id="PS50404"/>
    </source>
</evidence>
<protein>
    <submittedName>
        <fullName evidence="3">Glutathione S-transferase family protein</fullName>
    </submittedName>
</protein>
<dbReference type="PROSITE" id="PS50405">
    <property type="entry name" value="GST_CTER"/>
    <property type="match status" value="1"/>
</dbReference>
<geneLocation type="plasmid" evidence="3 4">
    <name>unnamed4</name>
</geneLocation>
<evidence type="ECO:0000313" key="4">
    <source>
        <dbReference type="Proteomes" id="UP001623232"/>
    </source>
</evidence>
<organism evidence="3 4">
    <name type="scientific">Aliisedimentitalea scapharcae</name>
    <dbReference type="NCBI Taxonomy" id="1524259"/>
    <lineage>
        <taxon>Bacteria</taxon>
        <taxon>Pseudomonadati</taxon>
        <taxon>Pseudomonadota</taxon>
        <taxon>Alphaproteobacteria</taxon>
        <taxon>Rhodobacterales</taxon>
        <taxon>Roseobacteraceae</taxon>
        <taxon>Aliisedimentitalea</taxon>
    </lineage>
</organism>
<dbReference type="PANTHER" id="PTHR44051:SF8">
    <property type="entry name" value="GLUTATHIONE S-TRANSFERASE GSTA"/>
    <property type="match status" value="1"/>
</dbReference>